<dbReference type="EMBL" id="JABWUV010000003">
    <property type="protein sequence ID" value="KAF6369492.1"/>
    <property type="molecule type" value="Genomic_DNA"/>
</dbReference>
<sequence length="142" mass="14894">MQPVLQLTSTEPSRVPGQARQGGPHPRTEADRRGPRRAHRAQGVPGRALALRAPSRGSGRDQGWEASWEKGVRFPSGRTGCTVGGVSGCPEAEATVLAGEGMSQFAELEAGNRGPLPGPHALRDPRLLCVGRGCSQPSLGTR</sequence>
<proteinExistence type="predicted"/>
<protein>
    <submittedName>
        <fullName evidence="2">Uncharacterized protein</fullName>
    </submittedName>
</protein>
<comment type="caution">
    <text evidence="2">The sequence shown here is derived from an EMBL/GenBank/DDBJ whole genome shotgun (WGS) entry which is preliminary data.</text>
</comment>
<evidence type="ECO:0000256" key="1">
    <source>
        <dbReference type="SAM" id="MobiDB-lite"/>
    </source>
</evidence>
<keyword evidence="3" id="KW-1185">Reference proteome</keyword>
<feature type="compositionally biased region" description="Polar residues" evidence="1">
    <location>
        <begin position="1"/>
        <end position="12"/>
    </location>
</feature>
<feature type="compositionally biased region" description="Basic and acidic residues" evidence="1">
    <location>
        <begin position="58"/>
        <end position="72"/>
    </location>
</feature>
<evidence type="ECO:0000313" key="3">
    <source>
        <dbReference type="Proteomes" id="UP000527355"/>
    </source>
</evidence>
<name>A0A7J7Z5J7_MYOMY</name>
<evidence type="ECO:0000313" key="2">
    <source>
        <dbReference type="EMBL" id="KAF6369492.1"/>
    </source>
</evidence>
<reference evidence="2 3" key="1">
    <citation type="journal article" date="2020" name="Nature">
        <title>Six reference-quality genomes reveal evolution of bat adaptations.</title>
        <authorList>
            <person name="Jebb D."/>
            <person name="Huang Z."/>
            <person name="Pippel M."/>
            <person name="Hughes G.M."/>
            <person name="Lavrichenko K."/>
            <person name="Devanna P."/>
            <person name="Winkler S."/>
            <person name="Jermiin L.S."/>
            <person name="Skirmuntt E.C."/>
            <person name="Katzourakis A."/>
            <person name="Burkitt-Gray L."/>
            <person name="Ray D.A."/>
            <person name="Sullivan K.A.M."/>
            <person name="Roscito J.G."/>
            <person name="Kirilenko B.M."/>
            <person name="Davalos L.M."/>
            <person name="Corthals A.P."/>
            <person name="Power M.L."/>
            <person name="Jones G."/>
            <person name="Ransome R.D."/>
            <person name="Dechmann D.K.N."/>
            <person name="Locatelli A.G."/>
            <person name="Puechmaille S.J."/>
            <person name="Fedrigo O."/>
            <person name="Jarvis E.D."/>
            <person name="Hiller M."/>
            <person name="Vernes S.C."/>
            <person name="Myers E.W."/>
            <person name="Teeling E.C."/>
        </authorList>
    </citation>
    <scope>NUCLEOTIDE SEQUENCE [LARGE SCALE GENOMIC DNA]</scope>
    <source>
        <strain evidence="2">MMyoMyo1</strain>
        <tissue evidence="2">Flight muscle</tissue>
    </source>
</reference>
<gene>
    <name evidence="2" type="ORF">mMyoMyo1_010812</name>
</gene>
<organism evidence="2 3">
    <name type="scientific">Myotis myotis</name>
    <name type="common">Greater mouse-eared bat</name>
    <name type="synonym">Vespertilio myotis</name>
    <dbReference type="NCBI Taxonomy" id="51298"/>
    <lineage>
        <taxon>Eukaryota</taxon>
        <taxon>Metazoa</taxon>
        <taxon>Chordata</taxon>
        <taxon>Craniata</taxon>
        <taxon>Vertebrata</taxon>
        <taxon>Euteleostomi</taxon>
        <taxon>Mammalia</taxon>
        <taxon>Eutheria</taxon>
        <taxon>Laurasiatheria</taxon>
        <taxon>Chiroptera</taxon>
        <taxon>Yangochiroptera</taxon>
        <taxon>Vespertilionidae</taxon>
        <taxon>Myotis</taxon>
    </lineage>
</organism>
<dbReference type="Proteomes" id="UP000527355">
    <property type="component" value="Unassembled WGS sequence"/>
</dbReference>
<accession>A0A7J7Z5J7</accession>
<feature type="region of interest" description="Disordered" evidence="1">
    <location>
        <begin position="1"/>
        <end position="79"/>
    </location>
</feature>
<dbReference type="AlphaFoldDB" id="A0A7J7Z5J7"/>